<sequence>MVSFQAALPPQYAGTQDRQSLFCGQPHPPPKIPSSVSFEKTNNSARETASSNTTHSLVGLRLILVEILFKLLGLLLDILQLTPDLCRSFHCLTCSRLFLCQVVAFLQSLYRAGSISGMQTQRTYHTSIGIVPF</sequence>
<protein>
    <submittedName>
        <fullName evidence="2">Uncharacterized protein</fullName>
    </submittedName>
</protein>
<organism evidence="2">
    <name type="scientific">Palpitomonas bilix</name>
    <dbReference type="NCBI Taxonomy" id="652834"/>
    <lineage>
        <taxon>Eukaryota</taxon>
        <taxon>Eukaryota incertae sedis</taxon>
    </lineage>
</organism>
<evidence type="ECO:0000313" key="2">
    <source>
        <dbReference type="EMBL" id="CAE0240212.1"/>
    </source>
</evidence>
<dbReference type="AlphaFoldDB" id="A0A7S3CXG3"/>
<reference evidence="2" key="1">
    <citation type="submission" date="2021-01" db="EMBL/GenBank/DDBJ databases">
        <authorList>
            <person name="Corre E."/>
            <person name="Pelletier E."/>
            <person name="Niang G."/>
            <person name="Scheremetjew M."/>
            <person name="Finn R."/>
            <person name="Kale V."/>
            <person name="Holt S."/>
            <person name="Cochrane G."/>
            <person name="Meng A."/>
            <person name="Brown T."/>
            <person name="Cohen L."/>
        </authorList>
    </citation>
    <scope>NUCLEOTIDE SEQUENCE</scope>
    <source>
        <strain evidence="2">NIES-2562</strain>
    </source>
</reference>
<name>A0A7S3CXG3_9EUKA</name>
<evidence type="ECO:0000256" key="1">
    <source>
        <dbReference type="SAM" id="MobiDB-lite"/>
    </source>
</evidence>
<accession>A0A7S3CXG3</accession>
<dbReference type="EMBL" id="HBIB01003720">
    <property type="protein sequence ID" value="CAE0240212.1"/>
    <property type="molecule type" value="Transcribed_RNA"/>
</dbReference>
<proteinExistence type="predicted"/>
<gene>
    <name evidence="2" type="ORF">PBIL07802_LOCUS2366</name>
</gene>
<feature type="region of interest" description="Disordered" evidence="1">
    <location>
        <begin position="1"/>
        <end position="20"/>
    </location>
</feature>